<protein>
    <submittedName>
        <fullName evidence="3">Basic proline-rich protein-like</fullName>
    </submittedName>
</protein>
<sequence length="268" mass="27884">MATQGDPASEASAAVRLEGAARHRAAVDRRQTEGRAPTCGASDRCWGHEEWAATSHVPSRVLPPAAATQVQLGPWEGQGEGRGAQGEKDGVRAQPARWPCAARQSPGAAFQGRRAAYQIRATLWTPRPDSGRAPGVPGSPTPPGPKFEPGRGSSMEKARRGRWAPACLPRLGRICPRYSPGGKERGKSAPPASPLSPDPVTERCPRAGAVPPGSRPAQPPRQPRPARRRPGPRASGPSPGLGSGAGIAEAAAATGSPEDVGRRTPARR</sequence>
<feature type="compositionally biased region" description="Low complexity" evidence="1">
    <location>
        <begin position="246"/>
        <end position="255"/>
    </location>
</feature>
<feature type="compositionally biased region" description="Basic and acidic residues" evidence="1">
    <location>
        <begin position="19"/>
        <end position="33"/>
    </location>
</feature>
<evidence type="ECO:0000256" key="1">
    <source>
        <dbReference type="SAM" id="MobiDB-lite"/>
    </source>
</evidence>
<feature type="region of interest" description="Disordered" evidence="1">
    <location>
        <begin position="74"/>
        <end position="97"/>
    </location>
</feature>
<organism evidence="2 3">
    <name type="scientific">Heterocephalus glaber</name>
    <name type="common">Naked mole rat</name>
    <dbReference type="NCBI Taxonomy" id="10181"/>
    <lineage>
        <taxon>Eukaryota</taxon>
        <taxon>Metazoa</taxon>
        <taxon>Chordata</taxon>
        <taxon>Craniata</taxon>
        <taxon>Vertebrata</taxon>
        <taxon>Euteleostomi</taxon>
        <taxon>Mammalia</taxon>
        <taxon>Eutheria</taxon>
        <taxon>Euarchontoglires</taxon>
        <taxon>Glires</taxon>
        <taxon>Rodentia</taxon>
        <taxon>Hystricomorpha</taxon>
        <taxon>Bathyergidae</taxon>
        <taxon>Heterocephalus</taxon>
    </lineage>
</organism>
<proteinExistence type="predicted"/>
<accession>A0AAX6S5D7</accession>
<keyword evidence="2" id="KW-1185">Reference proteome</keyword>
<reference evidence="3" key="1">
    <citation type="submission" date="2025-08" db="UniProtKB">
        <authorList>
            <consortium name="RefSeq"/>
        </authorList>
    </citation>
    <scope>IDENTIFICATION</scope>
</reference>
<feature type="region of interest" description="Disordered" evidence="1">
    <location>
        <begin position="1"/>
        <end position="43"/>
    </location>
</feature>
<evidence type="ECO:0000313" key="3">
    <source>
        <dbReference type="RefSeq" id="XP_021103754.1"/>
    </source>
</evidence>
<dbReference type="Proteomes" id="UP000694906">
    <property type="component" value="Unplaced"/>
</dbReference>
<gene>
    <name evidence="3" type="primary">LOC110346633</name>
</gene>
<dbReference type="GeneID" id="110346633"/>
<feature type="compositionally biased region" description="Pro residues" evidence="1">
    <location>
        <begin position="137"/>
        <end position="146"/>
    </location>
</feature>
<evidence type="ECO:0000313" key="2">
    <source>
        <dbReference type="Proteomes" id="UP000694906"/>
    </source>
</evidence>
<dbReference type="AlphaFoldDB" id="A0AAX6S5D7"/>
<dbReference type="RefSeq" id="XP_021103754.1">
    <property type="nucleotide sequence ID" value="XM_021248095.1"/>
</dbReference>
<name>A0AAX6S5D7_HETGA</name>
<feature type="region of interest" description="Disordered" evidence="1">
    <location>
        <begin position="123"/>
        <end position="268"/>
    </location>
</feature>
<feature type="compositionally biased region" description="Pro residues" evidence="1">
    <location>
        <begin position="213"/>
        <end position="223"/>
    </location>
</feature>